<evidence type="ECO:0000256" key="1">
    <source>
        <dbReference type="SAM" id="MobiDB-lite"/>
    </source>
</evidence>
<protein>
    <submittedName>
        <fullName evidence="2">Uncharacterized protein</fullName>
    </submittedName>
</protein>
<reference evidence="2 3" key="1">
    <citation type="journal article" date="2014" name="Agronomy (Basel)">
        <title>A Draft Genome Sequence for Ensete ventricosum, the Drought-Tolerant Tree Against Hunger.</title>
        <authorList>
            <person name="Harrison J."/>
            <person name="Moore K.A."/>
            <person name="Paszkiewicz K."/>
            <person name="Jones T."/>
            <person name="Grant M."/>
            <person name="Ambacheew D."/>
            <person name="Muzemil S."/>
            <person name="Studholme D.J."/>
        </authorList>
    </citation>
    <scope>NUCLEOTIDE SEQUENCE [LARGE SCALE GENOMIC DNA]</scope>
</reference>
<proteinExistence type="predicted"/>
<feature type="region of interest" description="Disordered" evidence="1">
    <location>
        <begin position="80"/>
        <end position="149"/>
    </location>
</feature>
<dbReference type="Proteomes" id="UP000287651">
    <property type="component" value="Unassembled WGS sequence"/>
</dbReference>
<dbReference type="EMBL" id="AMZH03034005">
    <property type="protein sequence ID" value="RRT32077.1"/>
    <property type="molecule type" value="Genomic_DNA"/>
</dbReference>
<gene>
    <name evidence="2" type="ORF">B296_00056577</name>
</gene>
<organism evidence="2 3">
    <name type="scientific">Ensete ventricosum</name>
    <name type="common">Abyssinian banana</name>
    <name type="synonym">Musa ensete</name>
    <dbReference type="NCBI Taxonomy" id="4639"/>
    <lineage>
        <taxon>Eukaryota</taxon>
        <taxon>Viridiplantae</taxon>
        <taxon>Streptophyta</taxon>
        <taxon>Embryophyta</taxon>
        <taxon>Tracheophyta</taxon>
        <taxon>Spermatophyta</taxon>
        <taxon>Magnoliopsida</taxon>
        <taxon>Liliopsida</taxon>
        <taxon>Zingiberales</taxon>
        <taxon>Musaceae</taxon>
        <taxon>Ensete</taxon>
    </lineage>
</organism>
<accession>A0A426WXR8</accession>
<evidence type="ECO:0000313" key="3">
    <source>
        <dbReference type="Proteomes" id="UP000287651"/>
    </source>
</evidence>
<evidence type="ECO:0000313" key="2">
    <source>
        <dbReference type="EMBL" id="RRT32077.1"/>
    </source>
</evidence>
<dbReference type="AlphaFoldDB" id="A0A426WXR8"/>
<name>A0A426WXR8_ENSVE</name>
<sequence length="149" mass="16481">MVHEKPIEIWEWEDEWGERASVPLRACVSALLCLGLRLRLLPWAISPLRSLRGEFKRGRPTCGKGGGFLSPRRLAVSRVSDAIDASGQMRHSDSHPLSQRDAPPLASSQRPTLVASPRNAPLQQSQRERVAPLPLVTSQREGVAPLQQP</sequence>
<comment type="caution">
    <text evidence="2">The sequence shown here is derived from an EMBL/GenBank/DDBJ whole genome shotgun (WGS) entry which is preliminary data.</text>
</comment>